<name>A0ABV6H577_9ACTN</name>
<dbReference type="EMBL" id="JBHLWV010000002">
    <property type="protein sequence ID" value="MFC0313390.1"/>
    <property type="molecule type" value="Genomic_DNA"/>
</dbReference>
<evidence type="ECO:0000313" key="3">
    <source>
        <dbReference type="Proteomes" id="UP001589783"/>
    </source>
</evidence>
<evidence type="ECO:0000313" key="2">
    <source>
        <dbReference type="EMBL" id="MFC0313390.1"/>
    </source>
</evidence>
<dbReference type="SUPFAM" id="SSF53474">
    <property type="entry name" value="alpha/beta-Hydrolases"/>
    <property type="match status" value="1"/>
</dbReference>
<dbReference type="Gene3D" id="3.40.50.1820">
    <property type="entry name" value="alpha/beta hydrolase"/>
    <property type="match status" value="1"/>
</dbReference>
<proteinExistence type="predicted"/>
<feature type="chain" id="PRO_5046515853" evidence="1">
    <location>
        <begin position="41"/>
        <end position="433"/>
    </location>
</feature>
<keyword evidence="3" id="KW-1185">Reference proteome</keyword>
<accession>A0ABV6H577</accession>
<dbReference type="RefSeq" id="WP_382359438.1">
    <property type="nucleotide sequence ID" value="NZ_JBHLWV010000002.1"/>
</dbReference>
<reference evidence="2 3" key="1">
    <citation type="submission" date="2024-09" db="EMBL/GenBank/DDBJ databases">
        <authorList>
            <person name="Sun Q."/>
            <person name="Mori K."/>
        </authorList>
    </citation>
    <scope>NUCLEOTIDE SEQUENCE [LARGE SCALE GENOMIC DNA]</scope>
    <source>
        <strain evidence="2 3">CCM 7957</strain>
    </source>
</reference>
<dbReference type="Gene3D" id="1.10.260.130">
    <property type="match status" value="1"/>
</dbReference>
<dbReference type="PANTHER" id="PTHR34853:SF1">
    <property type="entry name" value="LIPASE 5"/>
    <property type="match status" value="1"/>
</dbReference>
<feature type="signal peptide" evidence="1">
    <location>
        <begin position="1"/>
        <end position="40"/>
    </location>
</feature>
<dbReference type="InterPro" id="IPR029058">
    <property type="entry name" value="AB_hydrolase_fold"/>
</dbReference>
<gene>
    <name evidence="2" type="ORF">ACFFJD_00765</name>
</gene>
<dbReference type="PANTHER" id="PTHR34853">
    <property type="match status" value="1"/>
</dbReference>
<organism evidence="2 3">
    <name type="scientific">Gordonia phosphorivorans</name>
    <dbReference type="NCBI Taxonomy" id="1056982"/>
    <lineage>
        <taxon>Bacteria</taxon>
        <taxon>Bacillati</taxon>
        <taxon>Actinomycetota</taxon>
        <taxon>Actinomycetes</taxon>
        <taxon>Mycobacteriales</taxon>
        <taxon>Gordoniaceae</taxon>
        <taxon>Gordonia</taxon>
    </lineage>
</organism>
<comment type="caution">
    <text evidence="2">The sequence shown here is derived from an EMBL/GenBank/DDBJ whole genome shotgun (WGS) entry which is preliminary data.</text>
</comment>
<evidence type="ECO:0000256" key="1">
    <source>
        <dbReference type="SAM" id="SignalP"/>
    </source>
</evidence>
<dbReference type="Pfam" id="PF03583">
    <property type="entry name" value="LIP"/>
    <property type="match status" value="1"/>
</dbReference>
<keyword evidence="1" id="KW-0732">Signal</keyword>
<protein>
    <submittedName>
        <fullName evidence="2">Lipase family protein</fullName>
    </submittedName>
</protein>
<dbReference type="InterPro" id="IPR005152">
    <property type="entry name" value="Lipase_secreted"/>
</dbReference>
<sequence length="433" mass="45306">MKPSRGFISKSKSAARRRPLRQLGVVLLSTALVGTATAVAASPAGAVGDFYRPPASYSSTPGSVIRTQATPLLLQIPGLPNQWPGDAKKMMYTSTRQDGKPTAVTGYVVEPTAAWRGKGPRPTVVIGPGTVGQGDQCAGSKMLALPMSLDPVKPSIGVNYAGLEMNLLLLNGVRVAVTDYVGMGTPGVHTYVNRVESGRAMLDAARAALAVSKAPENAPVAFSGYSQGGGAAASAAELAQSYAPEVNVKATYAGAPPADLSKVIDQIDGTFIAGGIGYAINGLQARYPALTPILRKELNAHGLGVLAHAATQCIGDTGLMAGFQRTSQWTRNGKPLSAVIAGQPEVKQMIDDQRIGRLKPNAPVLISTGVHDDVIPTGQVRQLYRDWKAQGADVRLATSYVPPIFPGLVVNHGLPMLEFLLPGTSFLLGEFHR</sequence>
<dbReference type="PIRSF" id="PIRSF029171">
    <property type="entry name" value="Esterase_LipA"/>
    <property type="match status" value="1"/>
</dbReference>
<dbReference type="Proteomes" id="UP001589783">
    <property type="component" value="Unassembled WGS sequence"/>
</dbReference>